<protein>
    <submittedName>
        <fullName evidence="1">Uncharacterized protein</fullName>
    </submittedName>
</protein>
<reference evidence="1" key="1">
    <citation type="submission" date="2021-02" db="EMBL/GenBank/DDBJ databases">
        <authorList>
            <person name="Dougan E. K."/>
            <person name="Rhodes N."/>
            <person name="Thang M."/>
            <person name="Chan C."/>
        </authorList>
    </citation>
    <scope>NUCLEOTIDE SEQUENCE</scope>
</reference>
<evidence type="ECO:0000313" key="2">
    <source>
        <dbReference type="Proteomes" id="UP000626109"/>
    </source>
</evidence>
<dbReference type="AlphaFoldDB" id="A0A813L0J4"/>
<sequence length="1055" mass="116504">MIRTGLGVVHGDKRLRWGMTFVMFQKIVAQSIFICVLSVFVEQSRESELRATLEAKASKELEASVEAVLATICDAVVLLSSSFQLLRPSPHLAGMLLRSSSSAVFMTGGNFIDLLVESDRDSFLQFMGDLNTHAKMLHARMRDANSSSVTVHFYHMKYLDLEGQPVHIIGIREDSEENRPQTPQELQSSLSRQAVDEGDHAMSRCVLVDASSIDLTMVKCTPEFSAWSGPSGLNVGLLIWVAPADQSHFYEFFHKALHHYIQCSQDGSESVGPGSLVLKLQPPHWGRSEDSLSEPRILGCVSFKSLFGRTGGSSGKENHGQTIIIRRLTFAGASAYGADRRSAHLLEVELVPGWYVCVEEYREFLPLELGALLTAKGFGLACPEVWVTAFVNEVDLHSFAEQLQSALEMRIDKGVLISYLIDLNIASGCLATGLQKRRARVLPSEQYLQVYKSDVAAAASSEARMFARVAVPTIGRAPRISWKSRGAKAQEMSEQPDQRAAAEEVERLRWNEQVCQILIRNDFPVLRVAATSLDPDKALSNCTGRARSKTLRKKVRTWLAIEKWLVATFGLMWPASSGQVVDYLVDRAAEPCGKTVPATAVAALRFFERVGEVEDPIADSVLLLSTVSRLEVQLATNAAPTKKAPLYFLSMMVSMELIVACGDFPLYYRAFAWYKLVKVWASLRSDDCLGLRPCLLKAVAGGVQFLLEKTKTSGPGRRVRWLTGHVSSKASIAENGWLEIGLEIWQGKGFAFDRDYFLPEPNEDFSGCRAEPSDWATTSARSRALFRELRQVKFDGACWSWDCGQPLVLHPQALLFWTDHSERNVLTSVAAYLGVQKSERDYLGRWSPDGSDDYLRTSRQVVLAVQGLVAQGIRDSFVPGGLDLEEVLGDNGLYEFLVDRGVAFDQARECVQGFTVRRVEASPGEDFVGSERPASWLGEVLPKVDVDYEVEEPGSAEAANSLVPLYFVSYTRKHKFARLRMISGCPLVPGVGVAAFNFLCTADEIPWNDFCKRCWPRGFETGVGAAEEILARAGLVPDCLSSTSSSGSSSTEEPS</sequence>
<organism evidence="1 2">
    <name type="scientific">Polarella glacialis</name>
    <name type="common">Dinoflagellate</name>
    <dbReference type="NCBI Taxonomy" id="89957"/>
    <lineage>
        <taxon>Eukaryota</taxon>
        <taxon>Sar</taxon>
        <taxon>Alveolata</taxon>
        <taxon>Dinophyceae</taxon>
        <taxon>Suessiales</taxon>
        <taxon>Suessiaceae</taxon>
        <taxon>Polarella</taxon>
    </lineage>
</organism>
<gene>
    <name evidence="1" type="ORF">PGLA2088_LOCUS37668</name>
</gene>
<proteinExistence type="predicted"/>
<dbReference type="Proteomes" id="UP000626109">
    <property type="component" value="Unassembled WGS sequence"/>
</dbReference>
<dbReference type="EMBL" id="CAJNNW010032525">
    <property type="protein sequence ID" value="CAE8713785.1"/>
    <property type="molecule type" value="Genomic_DNA"/>
</dbReference>
<name>A0A813L0J4_POLGL</name>
<accession>A0A813L0J4</accession>
<comment type="caution">
    <text evidence="1">The sequence shown here is derived from an EMBL/GenBank/DDBJ whole genome shotgun (WGS) entry which is preliminary data.</text>
</comment>
<evidence type="ECO:0000313" key="1">
    <source>
        <dbReference type="EMBL" id="CAE8713785.1"/>
    </source>
</evidence>